<evidence type="ECO:0000313" key="4">
    <source>
        <dbReference type="Proteomes" id="UP000011016"/>
    </source>
</evidence>
<dbReference type="STRING" id="29321.AAV33_02560"/>
<reference evidence="1 4" key="1">
    <citation type="journal article" date="2012" name="J. Bacteriol.">
        <title>Draft Genome Sequence of Turicella otitidis ATCC 51513, Isolated from Middle Ear Fluid from a Child with Otitis Media.</title>
        <authorList>
            <person name="Brinkrolf K."/>
            <person name="Schneider J."/>
            <person name="Knecht M."/>
            <person name="Ruckert C."/>
            <person name="Tauch A."/>
        </authorList>
    </citation>
    <scope>NUCLEOTIDE SEQUENCE [LARGE SCALE GENOMIC DNA]</scope>
    <source>
        <strain evidence="1 4">ATCC 51513</strain>
    </source>
</reference>
<organism evidence="1 4">
    <name type="scientific">Corynebacterium otitidis ATCC 51513</name>
    <dbReference type="NCBI Taxonomy" id="883169"/>
    <lineage>
        <taxon>Bacteria</taxon>
        <taxon>Bacillati</taxon>
        <taxon>Actinomycetota</taxon>
        <taxon>Actinomycetes</taxon>
        <taxon>Mycobacteriales</taxon>
        <taxon>Corynebacteriaceae</taxon>
        <taxon>Corynebacterium</taxon>
    </lineage>
</organism>
<accession>I7LBW4</accession>
<dbReference type="InterPro" id="IPR029058">
    <property type="entry name" value="AB_hydrolase_fold"/>
</dbReference>
<dbReference type="EMBL" id="CAJZ01000103">
    <property type="protein sequence ID" value="CCI83444.1"/>
    <property type="molecule type" value="Genomic_DNA"/>
</dbReference>
<sequence length="246" mass="25676">MSSPTVILVPGAQAPAREQFAGLKPLLARDLDVRLADLASEPAGGLAADAAAVREAIDAAPGPVALFGYHYGAHAALAAASGNGKVTELALVGGWLATDDYQREGIDLWLDLFDTDPLLAARARLHAGLSATFRVFQSQLQTAADLTPKAPTPHERERVAALRDVDHTELAREVTARCLVVAGGIDTIAPPPATRRLVGALPEAELATFDAGHDLIVERLGQVYGAFADFLARRPAGAASVDTLVP</sequence>
<dbReference type="SUPFAM" id="SSF53474">
    <property type="entry name" value="alpha/beta-Hydrolases"/>
    <property type="match status" value="1"/>
</dbReference>
<dbReference type="eggNOG" id="COG2267">
    <property type="taxonomic scope" value="Bacteria"/>
</dbReference>
<dbReference type="AlphaFoldDB" id="I7LBW4"/>
<dbReference type="RefSeq" id="WP_004600691.1">
    <property type="nucleotide sequence ID" value="NZ_HF541866.1"/>
</dbReference>
<comment type="caution">
    <text evidence="1">The sequence shown here is derived from an EMBL/GenBank/DDBJ whole genome shotgun (WGS) entry which is preliminary data.</text>
</comment>
<dbReference type="HOGENOM" id="CLU_1128669_0_0_11"/>
<reference evidence="2 3" key="2">
    <citation type="submission" date="2012-08" db="EMBL/GenBank/DDBJ databases">
        <title>The Genome Sequence of Turicella otitidis ATCC 51513.</title>
        <authorList>
            <consortium name="The Broad Institute Genome Sequencing Platform"/>
            <person name="Earl A."/>
            <person name="Ward D."/>
            <person name="Feldgarden M."/>
            <person name="Gevers D."/>
            <person name="Huys G."/>
            <person name="Walker B."/>
            <person name="Young S.K."/>
            <person name="Zeng Q."/>
            <person name="Gargeya S."/>
            <person name="Fitzgerald M."/>
            <person name="Haas B."/>
            <person name="Abouelleil A."/>
            <person name="Alvarado L."/>
            <person name="Arachchi H.M."/>
            <person name="Berlin A.M."/>
            <person name="Chapman S.B."/>
            <person name="Goldberg J."/>
            <person name="Griggs A."/>
            <person name="Gujja S."/>
            <person name="Hansen M."/>
            <person name="Howarth C."/>
            <person name="Imamovic A."/>
            <person name="Larimer J."/>
            <person name="McCowen C."/>
            <person name="Montmayeur A."/>
            <person name="Murphy C."/>
            <person name="Neiman D."/>
            <person name="Pearson M."/>
            <person name="Priest M."/>
            <person name="Roberts A."/>
            <person name="Saif S."/>
            <person name="Shea T."/>
            <person name="Sisk P."/>
            <person name="Sykes S."/>
            <person name="Wortman J."/>
            <person name="Nusbaum C."/>
            <person name="Birren B."/>
        </authorList>
    </citation>
    <scope>NUCLEOTIDE SEQUENCE [LARGE SCALE GENOMIC DNA]</scope>
    <source>
        <strain evidence="2 3">ATCC 51513</strain>
    </source>
</reference>
<evidence type="ECO:0000313" key="1">
    <source>
        <dbReference type="EMBL" id="CCI83444.1"/>
    </source>
</evidence>
<protein>
    <submittedName>
        <fullName evidence="1">Lysophospholipase</fullName>
    </submittedName>
</protein>
<dbReference type="EMBL" id="AHAE01000036">
    <property type="protein sequence ID" value="EJZ82280.1"/>
    <property type="molecule type" value="Genomic_DNA"/>
</dbReference>
<dbReference type="OrthoDB" id="63519at2"/>
<name>I7LBW4_9CORY</name>
<evidence type="ECO:0000313" key="2">
    <source>
        <dbReference type="EMBL" id="EJZ82280.1"/>
    </source>
</evidence>
<keyword evidence="3" id="KW-1185">Reference proteome</keyword>
<dbReference type="Gene3D" id="3.40.50.1820">
    <property type="entry name" value="alpha/beta hydrolase"/>
    <property type="match status" value="1"/>
</dbReference>
<proteinExistence type="predicted"/>
<dbReference type="Proteomes" id="UP000006078">
    <property type="component" value="Unassembled WGS sequence"/>
</dbReference>
<dbReference type="Proteomes" id="UP000011016">
    <property type="component" value="Unassembled WGS sequence"/>
</dbReference>
<evidence type="ECO:0000313" key="3">
    <source>
        <dbReference type="Proteomes" id="UP000006078"/>
    </source>
</evidence>
<gene>
    <name evidence="1" type="ORF">BN46_0712</name>
    <name evidence="2" type="ORF">HMPREF9719_00801</name>
</gene>